<evidence type="ECO:0000256" key="7">
    <source>
        <dbReference type="SAM" id="Phobius"/>
    </source>
</evidence>
<proteinExistence type="predicted"/>
<dbReference type="AlphaFoldDB" id="A0AAV2RKW5"/>
<dbReference type="GO" id="GO:0016020">
    <property type="term" value="C:membrane"/>
    <property type="evidence" value="ECO:0007669"/>
    <property type="project" value="UniProtKB-SubCell"/>
</dbReference>
<keyword evidence="5 7" id="KW-0472">Membrane</keyword>
<evidence type="ECO:0000313" key="9">
    <source>
        <dbReference type="EMBL" id="CAL4127854.1"/>
    </source>
</evidence>
<keyword evidence="2 7" id="KW-0812">Transmembrane</keyword>
<protein>
    <recommendedName>
        <fullName evidence="8">PSI domain-containing protein</fullName>
    </recommendedName>
</protein>
<keyword evidence="4 7" id="KW-1133">Transmembrane helix</keyword>
<evidence type="ECO:0000259" key="8">
    <source>
        <dbReference type="SMART" id="SM00423"/>
    </source>
</evidence>
<evidence type="ECO:0000256" key="3">
    <source>
        <dbReference type="ARBA" id="ARBA00022729"/>
    </source>
</evidence>
<reference evidence="9 10" key="1">
    <citation type="submission" date="2024-05" db="EMBL/GenBank/DDBJ databases">
        <authorList>
            <person name="Wallberg A."/>
        </authorList>
    </citation>
    <scope>NUCLEOTIDE SEQUENCE [LARGE SCALE GENOMIC DNA]</scope>
</reference>
<dbReference type="PANTHER" id="PTHR13055">
    <property type="entry name" value="TUMOR ENDOTHELIAL MARKER 7 RELATED"/>
    <property type="match status" value="1"/>
</dbReference>
<evidence type="ECO:0000256" key="6">
    <source>
        <dbReference type="ARBA" id="ARBA00023180"/>
    </source>
</evidence>
<dbReference type="InterPro" id="IPR016201">
    <property type="entry name" value="PSI"/>
</dbReference>
<keyword evidence="6" id="KW-0325">Glycoprotein</keyword>
<feature type="transmembrane region" description="Helical" evidence="7">
    <location>
        <begin position="416"/>
        <end position="438"/>
    </location>
</feature>
<dbReference type="PANTHER" id="PTHR13055:SF12">
    <property type="entry name" value="LD40707P"/>
    <property type="match status" value="1"/>
</dbReference>
<keyword evidence="10" id="KW-1185">Reference proteome</keyword>
<gene>
    <name evidence="9" type="ORF">MNOR_LOCUS25932</name>
</gene>
<feature type="domain" description="PSI" evidence="8">
    <location>
        <begin position="318"/>
        <end position="362"/>
    </location>
</feature>
<name>A0AAV2RKW5_MEGNR</name>
<dbReference type="EMBL" id="CAXKWB010025297">
    <property type="protein sequence ID" value="CAL4127854.1"/>
    <property type="molecule type" value="Genomic_DNA"/>
</dbReference>
<comment type="caution">
    <text evidence="9">The sequence shown here is derived from an EMBL/GenBank/DDBJ whole genome shotgun (WGS) entry which is preliminary data.</text>
</comment>
<comment type="subcellular location">
    <subcellularLocation>
        <location evidence="1">Membrane</location>
        <topology evidence="1">Single-pass type I membrane protein</topology>
    </subcellularLocation>
</comment>
<sequence>MVDIKISSSSSFKCKVGPDESCVVMNQNYLMKVVPLNNILGYNCFKLLHPIFLKIVHSYSTFSQGTLKKRIGYNLLPMTDKNEDPSYFNMNNGYTELSCRAQLSENEDQSCFNINGYTELTISEFLWLHMRFRRGITPIKSIPQNHLSAMTVTLKFEFPFYGHMLRNITIATGGFLFTGNFVHTWLAATQYIAPLMANFDTSLSEDARVKYADNGHNFTVQWDKVKLKDHKDAGSFTFQVTLHKNGDIVFVYKEVPVIVSLIQDKEHPVKVGLSDAYIVDRTIFYVRRKTIYEYHKIDMKKAEVIGNWTVIHFRALPTCVSYTNCTSCLSSKVFECQWCNKIGRCSNGLDRYRQEWLHSGCDALHSTHIDDCKNLVPPPPRTNIDEENMSNVDTFVATASASAADNRAENSSVGTVVGIIFLVGLIIGLCGWVAYAYFFPHSTSGQILIKYRPSTWSWRRGEARYTAAAIHSIHM</sequence>
<evidence type="ECO:0000256" key="4">
    <source>
        <dbReference type="ARBA" id="ARBA00022989"/>
    </source>
</evidence>
<dbReference type="Proteomes" id="UP001497623">
    <property type="component" value="Unassembled WGS sequence"/>
</dbReference>
<feature type="non-terminal residue" evidence="9">
    <location>
        <position position="475"/>
    </location>
</feature>
<evidence type="ECO:0000256" key="2">
    <source>
        <dbReference type="ARBA" id="ARBA00022692"/>
    </source>
</evidence>
<dbReference type="InterPro" id="IPR002165">
    <property type="entry name" value="Plexin_repeat"/>
</dbReference>
<organism evidence="9 10">
    <name type="scientific">Meganyctiphanes norvegica</name>
    <name type="common">Northern krill</name>
    <name type="synonym">Thysanopoda norvegica</name>
    <dbReference type="NCBI Taxonomy" id="48144"/>
    <lineage>
        <taxon>Eukaryota</taxon>
        <taxon>Metazoa</taxon>
        <taxon>Ecdysozoa</taxon>
        <taxon>Arthropoda</taxon>
        <taxon>Crustacea</taxon>
        <taxon>Multicrustacea</taxon>
        <taxon>Malacostraca</taxon>
        <taxon>Eumalacostraca</taxon>
        <taxon>Eucarida</taxon>
        <taxon>Euphausiacea</taxon>
        <taxon>Euphausiidae</taxon>
        <taxon>Meganyctiphanes</taxon>
    </lineage>
</organism>
<accession>A0AAV2RKW5</accession>
<dbReference type="Pfam" id="PF01437">
    <property type="entry name" value="PSI"/>
    <property type="match status" value="1"/>
</dbReference>
<evidence type="ECO:0000256" key="1">
    <source>
        <dbReference type="ARBA" id="ARBA00004479"/>
    </source>
</evidence>
<evidence type="ECO:0000313" key="10">
    <source>
        <dbReference type="Proteomes" id="UP001497623"/>
    </source>
</evidence>
<evidence type="ECO:0000256" key="5">
    <source>
        <dbReference type="ARBA" id="ARBA00023136"/>
    </source>
</evidence>
<dbReference type="InterPro" id="IPR031152">
    <property type="entry name" value="PLXDC"/>
</dbReference>
<keyword evidence="3" id="KW-0732">Signal</keyword>
<dbReference type="SMART" id="SM00423">
    <property type="entry name" value="PSI"/>
    <property type="match status" value="1"/>
</dbReference>